<dbReference type="KEGG" id="uma:UMAG_00332"/>
<feature type="compositionally biased region" description="Acidic residues" evidence="2">
    <location>
        <begin position="34"/>
        <end position="44"/>
    </location>
</feature>
<feature type="compositionally biased region" description="Basic residues" evidence="2">
    <location>
        <begin position="807"/>
        <end position="817"/>
    </location>
</feature>
<feature type="compositionally biased region" description="Low complexity" evidence="2">
    <location>
        <begin position="103"/>
        <end position="113"/>
    </location>
</feature>
<feature type="compositionally biased region" description="Basic and acidic residues" evidence="2">
    <location>
        <begin position="885"/>
        <end position="895"/>
    </location>
</feature>
<dbReference type="Pfam" id="PF13432">
    <property type="entry name" value="TPR_16"/>
    <property type="match status" value="1"/>
</dbReference>
<dbReference type="PANTHER" id="PTHR23082:SF0">
    <property type="entry name" value="GENERAL TRANSCRIPTION FACTOR 3C POLYPEPTIDE 3"/>
    <property type="match status" value="1"/>
</dbReference>
<dbReference type="FunCoup" id="A0A0D1D079">
    <property type="interactions" value="621"/>
</dbReference>
<feature type="region of interest" description="Disordered" evidence="2">
    <location>
        <begin position="1"/>
        <end position="174"/>
    </location>
</feature>
<dbReference type="PANTHER" id="PTHR23082">
    <property type="entry name" value="TRANSCRIPTION INITIATION FACTOR IIIC TFIIIC , POLYPEPTIDE 3-RELATED"/>
    <property type="match status" value="1"/>
</dbReference>
<name>A0A0D1D079_MYCMD</name>
<feature type="compositionally biased region" description="Polar residues" evidence="2">
    <location>
        <begin position="17"/>
        <end position="27"/>
    </location>
</feature>
<keyword evidence="1" id="KW-0802">TPR repeat</keyword>
<dbReference type="eggNOG" id="KOG2076">
    <property type="taxonomic scope" value="Eukaryota"/>
</dbReference>
<dbReference type="InParanoid" id="A0A0D1D079"/>
<feature type="compositionally biased region" description="Basic and acidic residues" evidence="2">
    <location>
        <begin position="1100"/>
        <end position="1111"/>
    </location>
</feature>
<dbReference type="SMART" id="SM00028">
    <property type="entry name" value="TPR"/>
    <property type="match status" value="7"/>
</dbReference>
<gene>
    <name evidence="3" type="ORF">UMAG_00332</name>
</gene>
<organism evidence="3 4">
    <name type="scientific">Mycosarcoma maydis</name>
    <name type="common">Corn smut fungus</name>
    <name type="synonym">Ustilago maydis</name>
    <dbReference type="NCBI Taxonomy" id="5270"/>
    <lineage>
        <taxon>Eukaryota</taxon>
        <taxon>Fungi</taxon>
        <taxon>Dikarya</taxon>
        <taxon>Basidiomycota</taxon>
        <taxon>Ustilaginomycotina</taxon>
        <taxon>Ustilaginomycetes</taxon>
        <taxon>Ustilaginales</taxon>
        <taxon>Ustilaginaceae</taxon>
        <taxon>Mycosarcoma</taxon>
    </lineage>
</organism>
<dbReference type="GO" id="GO:0006383">
    <property type="term" value="P:transcription by RNA polymerase III"/>
    <property type="evidence" value="ECO:0000318"/>
    <property type="project" value="GO_Central"/>
</dbReference>
<dbReference type="GeneID" id="23561665"/>
<proteinExistence type="predicted"/>
<dbReference type="OrthoDB" id="9991317at2759"/>
<evidence type="ECO:0000313" key="3">
    <source>
        <dbReference type="EMBL" id="KIS71903.1"/>
    </source>
</evidence>
<feature type="region of interest" description="Disordered" evidence="2">
    <location>
        <begin position="877"/>
        <end position="900"/>
    </location>
</feature>
<protein>
    <recommendedName>
        <fullName evidence="5">Transcription factor TFIIIC subunit</fullName>
    </recommendedName>
</protein>
<feature type="compositionally biased region" description="Acidic residues" evidence="2">
    <location>
        <begin position="56"/>
        <end position="76"/>
    </location>
</feature>
<evidence type="ECO:0008006" key="5">
    <source>
        <dbReference type="Google" id="ProtNLM"/>
    </source>
</evidence>
<dbReference type="InterPro" id="IPR011990">
    <property type="entry name" value="TPR-like_helical_dom_sf"/>
</dbReference>
<dbReference type="Gene3D" id="1.25.40.10">
    <property type="entry name" value="Tetratricopeptide repeat domain"/>
    <property type="match status" value="4"/>
</dbReference>
<reference evidence="3 4" key="1">
    <citation type="journal article" date="2006" name="Nature">
        <title>Insights from the genome of the biotrophic fungal plant pathogen Ustilago maydis.</title>
        <authorList>
            <person name="Kamper J."/>
            <person name="Kahmann R."/>
            <person name="Bolker M."/>
            <person name="Ma L.J."/>
            <person name="Brefort T."/>
            <person name="Saville B.J."/>
            <person name="Banuett F."/>
            <person name="Kronstad J.W."/>
            <person name="Gold S.E."/>
            <person name="Muller O."/>
            <person name="Perlin M.H."/>
            <person name="Wosten H.A."/>
            <person name="de Vries R."/>
            <person name="Ruiz-Herrera J."/>
            <person name="Reynaga-Pena C.G."/>
            <person name="Snetselaar K."/>
            <person name="McCann M."/>
            <person name="Perez-Martin J."/>
            <person name="Feldbrugge M."/>
            <person name="Basse C.W."/>
            <person name="Steinberg G."/>
            <person name="Ibeas J.I."/>
            <person name="Holloman W."/>
            <person name="Guzman P."/>
            <person name="Farman M."/>
            <person name="Stajich J.E."/>
            <person name="Sentandreu R."/>
            <person name="Gonzalez-Prieto J.M."/>
            <person name="Kennell J.C."/>
            <person name="Molina L."/>
            <person name="Schirawski J."/>
            <person name="Mendoza-Mendoza A."/>
            <person name="Greilinger D."/>
            <person name="Munch K."/>
            <person name="Rossel N."/>
            <person name="Scherer M."/>
            <person name="Vranes M."/>
            <person name="Ladendorf O."/>
            <person name="Vincon V."/>
            <person name="Fuchs U."/>
            <person name="Sandrock B."/>
            <person name="Meng S."/>
            <person name="Ho E.C."/>
            <person name="Cahill M.J."/>
            <person name="Boyce K.J."/>
            <person name="Klose J."/>
            <person name="Klosterman S.J."/>
            <person name="Deelstra H.J."/>
            <person name="Ortiz-Castellanos L."/>
            <person name="Li W."/>
            <person name="Sanchez-Alonso P."/>
            <person name="Schreier P.H."/>
            <person name="Hauser-Hahn I."/>
            <person name="Vaupel M."/>
            <person name="Koopmann E."/>
            <person name="Friedrich G."/>
            <person name="Voss H."/>
            <person name="Schluter T."/>
            <person name="Margolis J."/>
            <person name="Platt D."/>
            <person name="Swimmer C."/>
            <person name="Gnirke A."/>
            <person name="Chen F."/>
            <person name="Vysotskaia V."/>
            <person name="Mannhaupt G."/>
            <person name="Guldener U."/>
            <person name="Munsterkotter M."/>
            <person name="Haase D."/>
            <person name="Oesterheld M."/>
            <person name="Mewes H.W."/>
            <person name="Mauceli E.W."/>
            <person name="DeCaprio D."/>
            <person name="Wade C.M."/>
            <person name="Butler J."/>
            <person name="Young S."/>
            <person name="Jaffe D.B."/>
            <person name="Calvo S."/>
            <person name="Nusbaum C."/>
            <person name="Galagan J."/>
            <person name="Birren B.W."/>
        </authorList>
    </citation>
    <scope>NUCLEOTIDE SEQUENCE [LARGE SCALE GENOMIC DNA]</scope>
    <source>
        <strain evidence="4">DSM 14603 / FGSC 9021 / UM521</strain>
    </source>
</reference>
<dbReference type="InterPro" id="IPR019734">
    <property type="entry name" value="TPR_rpt"/>
</dbReference>
<dbReference type="SUPFAM" id="SSF48452">
    <property type="entry name" value="TPR-like"/>
    <property type="match status" value="2"/>
</dbReference>
<dbReference type="InterPro" id="IPR039340">
    <property type="entry name" value="Tfc4/TFIIIC-102/Sfc4"/>
</dbReference>
<dbReference type="VEuPathDB" id="FungiDB:UMAG_00332"/>
<keyword evidence="4" id="KW-1185">Reference proteome</keyword>
<dbReference type="PROSITE" id="PS50005">
    <property type="entry name" value="TPR"/>
    <property type="match status" value="1"/>
</dbReference>
<evidence type="ECO:0000313" key="4">
    <source>
        <dbReference type="Proteomes" id="UP000000561"/>
    </source>
</evidence>
<feature type="region of interest" description="Disordered" evidence="2">
    <location>
        <begin position="1055"/>
        <end position="1111"/>
    </location>
</feature>
<sequence length="1284" mass="144256">MSAEAGPSRVPARRSGRNASTKNTNFDWSRLTDMDVDGDNEEAEFGALALGTYGYSDEDSDFSQDSQDEWYDDVDSDSSITTSGKVPSKKTSKPATRGIQTTKSKVSKSSSSRPKSDAATSDDSNDELDLEYAYSGAGDGMGFDGPKSQLFDGASSTRASQHEDEQDNADSDFEPKSFQRLVSSLQDTSREAGALRQRWDTSIEAENAEFENELRAAAGFKQKRGTRRKAREQPLSPEVQALLADANLAYVEQRLYDAIPKLEEVIRIEPNVKAAWNTLGLIYEEVGEEEKSIQCRIIGAHLQSGASEEWKSLAYRSIAQMLYRQAIYCFQQAIRIDKTDIDSIWDRALLLRDLGDYKAAINGMFDILKLQPYDASVVRELIPILVSTRDYDRGIEILERWRKSSMDAFPTPNIDGYLDPAVDGIEGADESPQATTAAPAVNRFKVSELVTLADLLLLTRKPVETVALLRQTARWLDGRAKEDFWDAVNDDREFDGDIDPQIRKQRDQDRYGRQVETAEPHKLDPEVRLRLGKARMMLGDVAEAKQHFDILTDGDPGDIPQIFAEVGDCYYEHKLWAEALDIFTDLASTEYATDDVSLYAKLAACNHALGELEEAARLYEPVVEAAPDTLEWQMRLAEVYEGLGEKEKSLEVLQQVMQILLTQREADSQTGIDQGSRATASPVGATADNQFSFFDEMGTSTTKKTAPSAKRARMNYDRQQRLKLEVQREQETQLSWRRLELLDPHVFIEGFWRHDVAVCKEAEEAFGDFYRSTESIEEREKRYRQTAQWLEEAGGLIDAFRLNPRLNGHHLKKKRPGGSRTSAGKQRRAEAPSKPNTLASLLNRPGGGRHAISTQARNLLHRLQDQLVEDDAISDLADGVEGGENGDRGRPRTEPGPRQLDMSKFHGLPIEHWIALFAKYCFLLIKSNEPISVVNSLLQSLQTSAVVWGMFDRMLVVQLSWLSCALYARDWPTVWSGVRWLAQEMQFHDFPLKLGASLTNATGIHSLGSMIGNNDVKFYQRRMRQAEAVARGAPCKFSAVGRRWHVPKDVTSSLARRADETWDRHAGEANRHVAEQEDEAEGVEASDSEGGSSFDDQDENEKSSNIDIKGDRPDAALATRLARPTKPSPLAEMFYGYMLLYSGGFQSSSAFFSRAYVIQPTDPLLCLVTAVAMLSRSTNRQTDNRHHMILTAMTFFQQYVKFRADNGARSENRAEIEYNRGRAMHHVGLVHLAEQHYRNVLEYDGQQEGGWGMKREAAWNLALIYTTSGSSNLVKELYEKYLCV</sequence>
<evidence type="ECO:0000256" key="2">
    <source>
        <dbReference type="SAM" id="MobiDB-lite"/>
    </source>
</evidence>
<dbReference type="Proteomes" id="UP000000561">
    <property type="component" value="Chromosome 1"/>
</dbReference>
<feature type="compositionally biased region" description="Basic and acidic residues" evidence="2">
    <location>
        <begin position="1056"/>
        <end position="1075"/>
    </location>
</feature>
<feature type="repeat" description="TPR" evidence="1">
    <location>
        <begin position="596"/>
        <end position="629"/>
    </location>
</feature>
<dbReference type="STRING" id="237631.A0A0D1D079"/>
<feature type="region of interest" description="Disordered" evidence="2">
    <location>
        <begin position="807"/>
        <end position="839"/>
    </location>
</feature>
<dbReference type="RefSeq" id="XP_011386232.1">
    <property type="nucleotide sequence ID" value="XM_011387930.1"/>
</dbReference>
<accession>A0A0D1D079</accession>
<feature type="compositionally biased region" description="Acidic residues" evidence="2">
    <location>
        <begin position="1076"/>
        <end position="1087"/>
    </location>
</feature>
<dbReference type="EMBL" id="CM003140">
    <property type="protein sequence ID" value="KIS71903.1"/>
    <property type="molecule type" value="Genomic_DNA"/>
</dbReference>
<dbReference type="GO" id="GO:0000127">
    <property type="term" value="C:transcription factor TFIIIC complex"/>
    <property type="evidence" value="ECO:0000318"/>
    <property type="project" value="GO_Central"/>
</dbReference>
<evidence type="ECO:0000256" key="1">
    <source>
        <dbReference type="PROSITE-ProRule" id="PRU00339"/>
    </source>
</evidence>
<dbReference type="OMA" id="SSPNMKF"/>